<feature type="transmembrane region" description="Helical" evidence="7">
    <location>
        <begin position="140"/>
        <end position="163"/>
    </location>
</feature>
<dbReference type="CDD" id="cd06856">
    <property type="entry name" value="GT_GPT_archaea"/>
    <property type="match status" value="1"/>
</dbReference>
<dbReference type="AlphaFoldDB" id="A0A7J3XYE7"/>
<feature type="transmembrane region" description="Helical" evidence="7">
    <location>
        <begin position="200"/>
        <end position="217"/>
    </location>
</feature>
<gene>
    <name evidence="8" type="ORF">ENM60_02800</name>
</gene>
<sequence length="342" mass="37191">MDSTDLLFMLAGMAISFASSLIGVRWWIGKAHLIGFTGRDMNKRGEVYAAEAGGIWVSFGVALGLLSFIGLQTYVLNDESLLRNYISLALLLFMSGYLGFLDDVLGWKKGLRAIYRVLLMAPISLPLVVLKVGIPTITLPLIGAVDFGLAYYLLLIPIGIIGASNGFNMLAGYNGLEALQGILLMLFMGILGFVKGLDGLLTASLIMASGIGGFLVYNKYPARVFPGNTFTYAVGAYFAALAIMYKTVKFSLILFTLYFIELALFIRGLRDGVYKENFGRPMEDGSLLPPYDKSYSLTHLAIKSITRLKGNAREPEIVLFIALLQALVGLTALWLSASSILT</sequence>
<evidence type="ECO:0000256" key="6">
    <source>
        <dbReference type="ARBA" id="ARBA00023136"/>
    </source>
</evidence>
<keyword evidence="3 8" id="KW-0808">Transferase</keyword>
<organism evidence="8">
    <name type="scientific">Thermogladius calderae</name>
    <dbReference type="NCBI Taxonomy" id="1200300"/>
    <lineage>
        <taxon>Archaea</taxon>
        <taxon>Thermoproteota</taxon>
        <taxon>Thermoprotei</taxon>
        <taxon>Desulfurococcales</taxon>
        <taxon>Desulfurococcaceae</taxon>
        <taxon>Thermogladius</taxon>
    </lineage>
</organism>
<dbReference type="EMBL" id="DRYK01000035">
    <property type="protein sequence ID" value="HHP67710.1"/>
    <property type="molecule type" value="Genomic_DNA"/>
</dbReference>
<dbReference type="PANTHER" id="PTHR22926:SF3">
    <property type="entry name" value="UNDECAPRENYL-PHOSPHATE ALPHA-N-ACETYLGLUCOSAMINYL 1-PHOSPHATE TRANSFERASE"/>
    <property type="match status" value="1"/>
</dbReference>
<keyword evidence="6 7" id="KW-0472">Membrane</keyword>
<dbReference type="GO" id="GO:0044038">
    <property type="term" value="P:cell wall macromolecule biosynthetic process"/>
    <property type="evidence" value="ECO:0007669"/>
    <property type="project" value="TreeGrafter"/>
</dbReference>
<protein>
    <submittedName>
        <fullName evidence="8">Glycosyl transferase family 4</fullName>
    </submittedName>
</protein>
<keyword evidence="5 7" id="KW-1133">Transmembrane helix</keyword>
<dbReference type="Pfam" id="PF00953">
    <property type="entry name" value="Glycos_transf_4"/>
    <property type="match status" value="1"/>
</dbReference>
<dbReference type="InterPro" id="IPR000715">
    <property type="entry name" value="Glycosyl_transferase_4"/>
</dbReference>
<dbReference type="GO" id="GO:0005886">
    <property type="term" value="C:plasma membrane"/>
    <property type="evidence" value="ECO:0007669"/>
    <property type="project" value="UniProtKB-SubCell"/>
</dbReference>
<feature type="transmembrane region" description="Helical" evidence="7">
    <location>
        <begin position="317"/>
        <end position="337"/>
    </location>
</feature>
<keyword evidence="2" id="KW-1003">Cell membrane</keyword>
<reference evidence="8" key="1">
    <citation type="journal article" date="2020" name="mSystems">
        <title>Genome- and Community-Level Interaction Insights into Carbon Utilization and Element Cycling Functions of Hydrothermarchaeota in Hydrothermal Sediment.</title>
        <authorList>
            <person name="Zhou Z."/>
            <person name="Liu Y."/>
            <person name="Xu W."/>
            <person name="Pan J."/>
            <person name="Luo Z.H."/>
            <person name="Li M."/>
        </authorList>
    </citation>
    <scope>NUCLEOTIDE SEQUENCE [LARGE SCALE GENOMIC DNA]</scope>
    <source>
        <strain evidence="8">SpSt-110</strain>
    </source>
</reference>
<dbReference type="GO" id="GO:0071555">
    <property type="term" value="P:cell wall organization"/>
    <property type="evidence" value="ECO:0007669"/>
    <property type="project" value="TreeGrafter"/>
</dbReference>
<proteinExistence type="predicted"/>
<evidence type="ECO:0000256" key="3">
    <source>
        <dbReference type="ARBA" id="ARBA00022679"/>
    </source>
</evidence>
<evidence type="ECO:0000256" key="4">
    <source>
        <dbReference type="ARBA" id="ARBA00022692"/>
    </source>
</evidence>
<name>A0A7J3XYE7_9CREN</name>
<feature type="transmembrane region" description="Helical" evidence="7">
    <location>
        <begin position="48"/>
        <end position="70"/>
    </location>
</feature>
<evidence type="ECO:0000256" key="5">
    <source>
        <dbReference type="ARBA" id="ARBA00022989"/>
    </source>
</evidence>
<dbReference type="GO" id="GO:0016780">
    <property type="term" value="F:phosphotransferase activity, for other substituted phosphate groups"/>
    <property type="evidence" value="ECO:0007669"/>
    <property type="project" value="InterPro"/>
</dbReference>
<keyword evidence="4 7" id="KW-0812">Transmembrane</keyword>
<comment type="caution">
    <text evidence="8">The sequence shown here is derived from an EMBL/GenBank/DDBJ whole genome shotgun (WGS) entry which is preliminary data.</text>
</comment>
<feature type="transmembrane region" description="Helical" evidence="7">
    <location>
        <begin position="175"/>
        <end position="194"/>
    </location>
</feature>
<evidence type="ECO:0000313" key="8">
    <source>
        <dbReference type="EMBL" id="HHP67710.1"/>
    </source>
</evidence>
<feature type="transmembrane region" description="Helical" evidence="7">
    <location>
        <begin position="251"/>
        <end position="269"/>
    </location>
</feature>
<accession>A0A7J3XYE7</accession>
<feature type="transmembrane region" description="Helical" evidence="7">
    <location>
        <begin position="6"/>
        <end position="28"/>
    </location>
</feature>
<evidence type="ECO:0000256" key="1">
    <source>
        <dbReference type="ARBA" id="ARBA00004651"/>
    </source>
</evidence>
<feature type="transmembrane region" description="Helical" evidence="7">
    <location>
        <begin position="113"/>
        <end position="134"/>
    </location>
</feature>
<evidence type="ECO:0000256" key="2">
    <source>
        <dbReference type="ARBA" id="ARBA00022475"/>
    </source>
</evidence>
<evidence type="ECO:0000256" key="7">
    <source>
        <dbReference type="SAM" id="Phobius"/>
    </source>
</evidence>
<comment type="subcellular location">
    <subcellularLocation>
        <location evidence="1">Cell membrane</location>
        <topology evidence="1">Multi-pass membrane protein</topology>
    </subcellularLocation>
</comment>
<dbReference type="PANTHER" id="PTHR22926">
    <property type="entry name" value="PHOSPHO-N-ACETYLMURAMOYL-PENTAPEPTIDE-TRANSFERASE"/>
    <property type="match status" value="1"/>
</dbReference>
<feature type="transmembrane region" description="Helical" evidence="7">
    <location>
        <begin position="82"/>
        <end position="101"/>
    </location>
</feature>
<feature type="transmembrane region" description="Helical" evidence="7">
    <location>
        <begin position="229"/>
        <end position="245"/>
    </location>
</feature>